<evidence type="ECO:0000313" key="1">
    <source>
        <dbReference type="EMBL" id="XBV23955.1"/>
    </source>
</evidence>
<dbReference type="EMBL" id="CP158165">
    <property type="protein sequence ID" value="XBV23955.1"/>
    <property type="molecule type" value="Genomic_DNA"/>
</dbReference>
<organism evidence="1">
    <name type="scientific">Kribbella sp. HUAS MG21</name>
    <dbReference type="NCBI Taxonomy" id="3160966"/>
    <lineage>
        <taxon>Bacteria</taxon>
        <taxon>Bacillati</taxon>
        <taxon>Actinomycetota</taxon>
        <taxon>Actinomycetes</taxon>
        <taxon>Propionibacteriales</taxon>
        <taxon>Kribbellaceae</taxon>
        <taxon>Kribbella</taxon>
    </lineage>
</organism>
<proteinExistence type="predicted"/>
<protein>
    <recommendedName>
        <fullName evidence="2">GNAT family N-acetyltransferase</fullName>
    </recommendedName>
</protein>
<dbReference type="AlphaFoldDB" id="A0AAU7TB65"/>
<accession>A0AAU7TB65</accession>
<evidence type="ECO:0008006" key="2">
    <source>
        <dbReference type="Google" id="ProtNLM"/>
    </source>
</evidence>
<reference evidence="1" key="1">
    <citation type="submission" date="2024-06" db="EMBL/GenBank/DDBJ databases">
        <title>Kribbella sp. strain HUAS MG21 genome sequences.</title>
        <authorList>
            <person name="Mo P."/>
        </authorList>
    </citation>
    <scope>NUCLEOTIDE SEQUENCE</scope>
    <source>
        <strain evidence="1">HUAS MG21</strain>
    </source>
</reference>
<dbReference type="Gene3D" id="3.10.450.50">
    <property type="match status" value="1"/>
</dbReference>
<name>A0AAU7TB65_9ACTN</name>
<sequence>MHQLHTEVVRHHDNLATWLGSEADPELLDAFHRAHHPDFTLTWWCAGTSNGTRSVGFAG</sequence>
<dbReference type="RefSeq" id="WP_350276781.1">
    <property type="nucleotide sequence ID" value="NZ_CP158165.1"/>
</dbReference>
<gene>
    <name evidence="1" type="ORF">ABN611_36015</name>
</gene>